<name>A0AAD6UZP1_9AGAR</name>
<dbReference type="AlphaFoldDB" id="A0AAD6UZP1"/>
<comment type="caution">
    <text evidence="3">The sequence shown here is derived from an EMBL/GenBank/DDBJ whole genome shotgun (WGS) entry which is preliminary data.</text>
</comment>
<keyword evidence="2" id="KW-1133">Transmembrane helix</keyword>
<organism evidence="3 4">
    <name type="scientific">Mycena pura</name>
    <dbReference type="NCBI Taxonomy" id="153505"/>
    <lineage>
        <taxon>Eukaryota</taxon>
        <taxon>Fungi</taxon>
        <taxon>Dikarya</taxon>
        <taxon>Basidiomycota</taxon>
        <taxon>Agaricomycotina</taxon>
        <taxon>Agaricomycetes</taxon>
        <taxon>Agaricomycetidae</taxon>
        <taxon>Agaricales</taxon>
        <taxon>Marasmiineae</taxon>
        <taxon>Mycenaceae</taxon>
        <taxon>Mycena</taxon>
    </lineage>
</organism>
<keyword evidence="4" id="KW-1185">Reference proteome</keyword>
<protein>
    <submittedName>
        <fullName evidence="3">Uncharacterized protein</fullName>
    </submittedName>
</protein>
<sequence length="423" mass="46870">MVIEDVNDPTPRKASPTPPTPPPLGTCEPGLPQLPPPYISYYQAITPPILEPRRKPSQRRLRRRTYLILASLALNFFLFFLLARSGRRAKEAARREDRVDDSEQPKRRIEAVVPGSQLGWQCVHNVTWSKSTTRLPNEAPFPFESTASFQFSDPASLMFLLSQGSHSEGHLNVLTSPDALPHAIVTAVRYHFLRVRDRANVCWMERKHASGAGVGIFTPAPFDGQTPDDILDFDITLFLPTGHVGSSLPIYNLETQSLIYSDSRLFTKNKPIIVKSLFAKNATIKSSNGYISGSFDASSYLRLETSNAPIDVTVNLHNQNVFATTELVLQTRNAQLESAVNLLTSSATGEGGKFIIQAETSDAPLSMTFPASPTRSILNLDAQTSNSPADVRVEHDLRRPPPLPRPEEAAFRILRRYAERGGD</sequence>
<gene>
    <name evidence="3" type="ORF">GGX14DRAFT_666076</name>
</gene>
<dbReference type="EMBL" id="JARJCW010000072">
    <property type="protein sequence ID" value="KAJ7198570.1"/>
    <property type="molecule type" value="Genomic_DNA"/>
</dbReference>
<accession>A0AAD6UZP1</accession>
<feature type="transmembrane region" description="Helical" evidence="2">
    <location>
        <begin position="65"/>
        <end position="83"/>
    </location>
</feature>
<feature type="non-terminal residue" evidence="3">
    <location>
        <position position="423"/>
    </location>
</feature>
<feature type="region of interest" description="Disordered" evidence="1">
    <location>
        <begin position="1"/>
        <end position="30"/>
    </location>
</feature>
<evidence type="ECO:0000313" key="4">
    <source>
        <dbReference type="Proteomes" id="UP001219525"/>
    </source>
</evidence>
<evidence type="ECO:0000313" key="3">
    <source>
        <dbReference type="EMBL" id="KAJ7198570.1"/>
    </source>
</evidence>
<keyword evidence="2" id="KW-0812">Transmembrane</keyword>
<dbReference type="Proteomes" id="UP001219525">
    <property type="component" value="Unassembled WGS sequence"/>
</dbReference>
<keyword evidence="2" id="KW-0472">Membrane</keyword>
<proteinExistence type="predicted"/>
<reference evidence="3" key="1">
    <citation type="submission" date="2023-03" db="EMBL/GenBank/DDBJ databases">
        <title>Massive genome expansion in bonnet fungi (Mycena s.s.) driven by repeated elements and novel gene families across ecological guilds.</title>
        <authorList>
            <consortium name="Lawrence Berkeley National Laboratory"/>
            <person name="Harder C.B."/>
            <person name="Miyauchi S."/>
            <person name="Viragh M."/>
            <person name="Kuo A."/>
            <person name="Thoen E."/>
            <person name="Andreopoulos B."/>
            <person name="Lu D."/>
            <person name="Skrede I."/>
            <person name="Drula E."/>
            <person name="Henrissat B."/>
            <person name="Morin E."/>
            <person name="Kohler A."/>
            <person name="Barry K."/>
            <person name="LaButti K."/>
            <person name="Morin E."/>
            <person name="Salamov A."/>
            <person name="Lipzen A."/>
            <person name="Mereny Z."/>
            <person name="Hegedus B."/>
            <person name="Baldrian P."/>
            <person name="Stursova M."/>
            <person name="Weitz H."/>
            <person name="Taylor A."/>
            <person name="Grigoriev I.V."/>
            <person name="Nagy L.G."/>
            <person name="Martin F."/>
            <person name="Kauserud H."/>
        </authorList>
    </citation>
    <scope>NUCLEOTIDE SEQUENCE</scope>
    <source>
        <strain evidence="3">9144</strain>
    </source>
</reference>
<evidence type="ECO:0000256" key="2">
    <source>
        <dbReference type="SAM" id="Phobius"/>
    </source>
</evidence>
<evidence type="ECO:0000256" key="1">
    <source>
        <dbReference type="SAM" id="MobiDB-lite"/>
    </source>
</evidence>